<accession>A0A6L9G9N3</accession>
<sequence>MNAALGTAAQSATRQKNTFVAARIPRLYLRRDDNRLILESVQTLVELNWGKEHDCAGSRPVGKPIDSYGTDVG</sequence>
<gene>
    <name evidence="1" type="ORF">GT020_17440</name>
</gene>
<dbReference type="EMBL" id="WYDN01000027">
    <property type="protein sequence ID" value="NAZ17828.1"/>
    <property type="molecule type" value="Genomic_DNA"/>
</dbReference>
<organism evidence="1 2">
    <name type="scientific">Glutamicibacter soli</name>
    <dbReference type="NCBI Taxonomy" id="453836"/>
    <lineage>
        <taxon>Bacteria</taxon>
        <taxon>Bacillati</taxon>
        <taxon>Actinomycetota</taxon>
        <taxon>Actinomycetes</taxon>
        <taxon>Micrococcales</taxon>
        <taxon>Micrococcaceae</taxon>
        <taxon>Glutamicibacter</taxon>
    </lineage>
</organism>
<protein>
    <submittedName>
        <fullName evidence="1">Uncharacterized protein</fullName>
    </submittedName>
</protein>
<evidence type="ECO:0000313" key="2">
    <source>
        <dbReference type="Proteomes" id="UP000477543"/>
    </source>
</evidence>
<dbReference type="RefSeq" id="WP_161450142.1">
    <property type="nucleotide sequence ID" value="NZ_WYDN01000027.1"/>
</dbReference>
<name>A0A6L9G9N3_9MICC</name>
<dbReference type="Proteomes" id="UP000477543">
    <property type="component" value="Unassembled WGS sequence"/>
</dbReference>
<evidence type="ECO:0000313" key="1">
    <source>
        <dbReference type="EMBL" id="NAZ17828.1"/>
    </source>
</evidence>
<reference evidence="1 2" key="1">
    <citation type="submission" date="2020-01" db="EMBL/GenBank/DDBJ databases">
        <title>Glutamicibacter soli M275.</title>
        <authorList>
            <person name="Meng X."/>
        </authorList>
    </citation>
    <scope>NUCLEOTIDE SEQUENCE [LARGE SCALE GENOMIC DNA]</scope>
    <source>
        <strain evidence="1 2">M275</strain>
    </source>
</reference>
<proteinExistence type="predicted"/>
<comment type="caution">
    <text evidence="1">The sequence shown here is derived from an EMBL/GenBank/DDBJ whole genome shotgun (WGS) entry which is preliminary data.</text>
</comment>
<dbReference type="AlphaFoldDB" id="A0A6L9G9N3"/>